<dbReference type="UniPathway" id="UPA00124"/>
<dbReference type="UniPathway" id="UPA00281"/>
<dbReference type="SUPFAM" id="SSF51735">
    <property type="entry name" value="NAD(P)-binding Rossmann-fold domains"/>
    <property type="match status" value="1"/>
</dbReference>
<dbReference type="Gene3D" id="3.40.50.720">
    <property type="entry name" value="NAD(P)-binding Rossmann-like Domain"/>
    <property type="match status" value="1"/>
</dbReference>
<dbReference type="Pfam" id="PF04321">
    <property type="entry name" value="RmlD_sub_bind"/>
    <property type="match status" value="1"/>
</dbReference>
<comment type="cofactor">
    <cofactor evidence="6">
        <name>Mg(2+)</name>
        <dbReference type="ChEBI" id="CHEBI:18420"/>
    </cofactor>
    <text evidence="6">Binds 1 Mg(2+) ion per monomer.</text>
</comment>
<evidence type="ECO:0000313" key="9">
    <source>
        <dbReference type="Proteomes" id="UP000221980"/>
    </source>
</evidence>
<evidence type="ECO:0000256" key="2">
    <source>
        <dbReference type="ARBA" id="ARBA00010944"/>
    </source>
</evidence>
<reference evidence="8 9" key="1">
    <citation type="journal article" date="2017" name="Nat. Microbiol.">
        <title>Natural product diversity associated with the nematode symbionts Photorhabdus and Xenorhabdus.</title>
        <authorList>
            <person name="Tobias N.J."/>
            <person name="Wolff H."/>
            <person name="Djahanschiri B."/>
            <person name="Grundmann F."/>
            <person name="Kronenwerth M."/>
            <person name="Shi Y.M."/>
            <person name="Simonyi S."/>
            <person name="Grun P."/>
            <person name="Shapiro-Ilan D."/>
            <person name="Pidot S.J."/>
            <person name="Stinear T.P."/>
            <person name="Ebersberger I."/>
            <person name="Bode H.B."/>
        </authorList>
    </citation>
    <scope>NUCLEOTIDE SEQUENCE [LARGE SCALE GENOMIC DNA]</scope>
    <source>
        <strain evidence="8 9">DSM 17902</strain>
    </source>
</reference>
<evidence type="ECO:0000256" key="3">
    <source>
        <dbReference type="ARBA" id="ARBA00012929"/>
    </source>
</evidence>
<feature type="domain" description="RmlD-like substrate binding" evidence="7">
    <location>
        <begin position="4"/>
        <end position="164"/>
    </location>
</feature>
<name>A0A2D0JLT4_9GAMM</name>
<comment type="similarity">
    <text evidence="2 6">Belongs to the dTDP-4-dehydrorhamnose reductase family.</text>
</comment>
<dbReference type="RefSeq" id="WP_099115349.1">
    <property type="nucleotide sequence ID" value="NZ_CAWNQI010000053.1"/>
</dbReference>
<evidence type="ECO:0000259" key="7">
    <source>
        <dbReference type="Pfam" id="PF04321"/>
    </source>
</evidence>
<gene>
    <name evidence="8" type="ORF">Xmir_03426</name>
</gene>
<dbReference type="InterPro" id="IPR036291">
    <property type="entry name" value="NAD(P)-bd_dom_sf"/>
</dbReference>
<organism evidence="8 9">
    <name type="scientific">Xenorhabdus miraniensis</name>
    <dbReference type="NCBI Taxonomy" id="351674"/>
    <lineage>
        <taxon>Bacteria</taxon>
        <taxon>Pseudomonadati</taxon>
        <taxon>Pseudomonadota</taxon>
        <taxon>Gammaproteobacteria</taxon>
        <taxon>Enterobacterales</taxon>
        <taxon>Morganellaceae</taxon>
        <taxon>Xenorhabdus</taxon>
    </lineage>
</organism>
<dbReference type="CDD" id="cd05254">
    <property type="entry name" value="dTDP_HR_like_SDR_e"/>
    <property type="match status" value="1"/>
</dbReference>
<dbReference type="GO" id="GO:0008831">
    <property type="term" value="F:dTDP-4-dehydrorhamnose reductase activity"/>
    <property type="evidence" value="ECO:0007669"/>
    <property type="project" value="UniProtKB-EC"/>
</dbReference>
<dbReference type="EMBL" id="NITZ01000021">
    <property type="protein sequence ID" value="PHM47213.1"/>
    <property type="molecule type" value="Genomic_DNA"/>
</dbReference>
<dbReference type="GO" id="GO:0019305">
    <property type="term" value="P:dTDP-rhamnose biosynthetic process"/>
    <property type="evidence" value="ECO:0007669"/>
    <property type="project" value="UniProtKB-UniPathway"/>
</dbReference>
<evidence type="ECO:0000256" key="5">
    <source>
        <dbReference type="ARBA" id="ARBA00048200"/>
    </source>
</evidence>
<keyword evidence="6" id="KW-0560">Oxidoreductase</keyword>
<comment type="function">
    <text evidence="6">Catalyzes the reduction of dTDP-6-deoxy-L-lyxo-4-hexulose to yield dTDP-L-rhamnose.</text>
</comment>
<evidence type="ECO:0000313" key="8">
    <source>
        <dbReference type="EMBL" id="PHM47213.1"/>
    </source>
</evidence>
<dbReference type="AlphaFoldDB" id="A0A2D0JLT4"/>
<accession>A0A2D0JLT4</accession>
<dbReference type="PANTHER" id="PTHR10491:SF4">
    <property type="entry name" value="METHIONINE ADENOSYLTRANSFERASE 2 SUBUNIT BETA"/>
    <property type="match status" value="1"/>
</dbReference>
<proteinExistence type="inferred from homology"/>
<dbReference type="GO" id="GO:0005829">
    <property type="term" value="C:cytosol"/>
    <property type="evidence" value="ECO:0007669"/>
    <property type="project" value="TreeGrafter"/>
</dbReference>
<dbReference type="InterPro" id="IPR029903">
    <property type="entry name" value="RmlD-like-bd"/>
</dbReference>
<sequence length="291" mass="32786">MHKRILVLGASGMLGGSLFRHFSSSKNYDVLGTTRSENAVHLVKQQGFENIISNINVDNLSSIEDVIRDFKPDFLFNCIGIIKQLDAAKNNICSIEINSLFPHKLAKICTKYGAKLIHFSTDCVFSGEKGNYFESNIPDSTDLYGRTKHLGEVTYSGHLTLRTSIIGHELASHHSLIDWFLSQSIEVKGFSKAIFSGLPTCYMAEIIDNYVLPCSSLSGLKHLSVSPINKYELLNLVNSIYGKNIHIHESQDLVIDRSLNSDLFKKETGFQADSWNNLIKKMHNEYNKYFQ</sequence>
<keyword evidence="9" id="KW-1185">Reference proteome</keyword>
<evidence type="ECO:0000256" key="1">
    <source>
        <dbReference type="ARBA" id="ARBA00004781"/>
    </source>
</evidence>
<evidence type="ECO:0000256" key="6">
    <source>
        <dbReference type="RuleBase" id="RU364082"/>
    </source>
</evidence>
<dbReference type="GO" id="GO:0009243">
    <property type="term" value="P:O antigen biosynthetic process"/>
    <property type="evidence" value="ECO:0007669"/>
    <property type="project" value="UniProtKB-UniPathway"/>
</dbReference>
<protein>
    <recommendedName>
        <fullName evidence="4 6">dTDP-4-dehydrorhamnose reductase</fullName>
        <ecNumber evidence="3 6">1.1.1.133</ecNumber>
    </recommendedName>
</protein>
<evidence type="ECO:0000256" key="4">
    <source>
        <dbReference type="ARBA" id="ARBA00017099"/>
    </source>
</evidence>
<dbReference type="InterPro" id="IPR005913">
    <property type="entry name" value="dTDP_dehydrorham_reduct"/>
</dbReference>
<comment type="catalytic activity">
    <reaction evidence="5 6">
        <text>dTDP-beta-L-rhamnose + NADP(+) = dTDP-4-dehydro-beta-L-rhamnose + NADPH + H(+)</text>
        <dbReference type="Rhea" id="RHEA:21796"/>
        <dbReference type="ChEBI" id="CHEBI:15378"/>
        <dbReference type="ChEBI" id="CHEBI:57510"/>
        <dbReference type="ChEBI" id="CHEBI:57783"/>
        <dbReference type="ChEBI" id="CHEBI:58349"/>
        <dbReference type="ChEBI" id="CHEBI:62830"/>
        <dbReference type="EC" id="1.1.1.133"/>
    </reaction>
</comment>
<dbReference type="PANTHER" id="PTHR10491">
    <property type="entry name" value="DTDP-4-DEHYDRORHAMNOSE REDUCTASE"/>
    <property type="match status" value="1"/>
</dbReference>
<dbReference type="OrthoDB" id="9803892at2"/>
<dbReference type="EC" id="1.1.1.133" evidence="3 6"/>
<dbReference type="Proteomes" id="UP000221980">
    <property type="component" value="Unassembled WGS sequence"/>
</dbReference>
<keyword evidence="6" id="KW-0521">NADP</keyword>
<comment type="caution">
    <text evidence="8">The sequence shown here is derived from an EMBL/GenBank/DDBJ whole genome shotgun (WGS) entry which is preliminary data.</text>
</comment>
<comment type="pathway">
    <text evidence="1 6">Carbohydrate biosynthesis; dTDP-L-rhamnose biosynthesis.</text>
</comment>